<gene>
    <name evidence="1" type="ORF">C7B47_17040</name>
</gene>
<organism evidence="1 2">
    <name type="scientific">Sulfobacillus thermosulfidooxidans</name>
    <dbReference type="NCBI Taxonomy" id="28034"/>
    <lineage>
        <taxon>Bacteria</taxon>
        <taxon>Bacillati</taxon>
        <taxon>Bacillota</taxon>
        <taxon>Clostridia</taxon>
        <taxon>Eubacteriales</taxon>
        <taxon>Clostridiales Family XVII. Incertae Sedis</taxon>
        <taxon>Sulfobacillus</taxon>
    </lineage>
</organism>
<sequence>MGKMLRMTEIRILTGTAPPLATLVKDPTSMNVHQVILPSDSEIHADFMKVGDAIQQRHRKAF</sequence>
<protein>
    <submittedName>
        <fullName evidence="1">Uncharacterized protein</fullName>
    </submittedName>
</protein>
<name>A0A2T2WI15_SULTH</name>
<accession>A0A2T2WI15</accession>
<comment type="caution">
    <text evidence="1">The sequence shown here is derived from an EMBL/GenBank/DDBJ whole genome shotgun (WGS) entry which is preliminary data.</text>
</comment>
<proteinExistence type="predicted"/>
<evidence type="ECO:0000313" key="1">
    <source>
        <dbReference type="EMBL" id="PSR21878.1"/>
    </source>
</evidence>
<dbReference type="EMBL" id="PXYX01000099">
    <property type="protein sequence ID" value="PSR21878.1"/>
    <property type="molecule type" value="Genomic_DNA"/>
</dbReference>
<dbReference type="Proteomes" id="UP000242705">
    <property type="component" value="Unassembled WGS sequence"/>
</dbReference>
<evidence type="ECO:0000313" key="2">
    <source>
        <dbReference type="Proteomes" id="UP000242705"/>
    </source>
</evidence>
<reference evidence="1 2" key="1">
    <citation type="journal article" date="2014" name="BMC Genomics">
        <title>Comparison of environmental and isolate Sulfobacillus genomes reveals diverse carbon, sulfur, nitrogen, and hydrogen metabolisms.</title>
        <authorList>
            <person name="Justice N.B."/>
            <person name="Norman A."/>
            <person name="Brown C.T."/>
            <person name="Singh A."/>
            <person name="Thomas B.C."/>
            <person name="Banfield J.F."/>
        </authorList>
    </citation>
    <scope>NUCLEOTIDE SEQUENCE [LARGE SCALE GENOMIC DNA]</scope>
    <source>
        <strain evidence="1">AMDSBA5</strain>
    </source>
</reference>
<dbReference type="AlphaFoldDB" id="A0A2T2WI15"/>